<dbReference type="GO" id="GO:0003677">
    <property type="term" value="F:DNA binding"/>
    <property type="evidence" value="ECO:0007669"/>
    <property type="project" value="UniProtKB-KW"/>
</dbReference>
<dbReference type="InterPro" id="IPR000847">
    <property type="entry name" value="LysR_HTH_N"/>
</dbReference>
<evidence type="ECO:0000313" key="7">
    <source>
        <dbReference type="Proteomes" id="UP000524450"/>
    </source>
</evidence>
<dbReference type="InterPro" id="IPR036390">
    <property type="entry name" value="WH_DNA-bd_sf"/>
</dbReference>
<dbReference type="Pfam" id="PF00126">
    <property type="entry name" value="HTH_1"/>
    <property type="match status" value="1"/>
</dbReference>
<dbReference type="FunFam" id="1.10.10.10:FF:000001">
    <property type="entry name" value="LysR family transcriptional regulator"/>
    <property type="match status" value="1"/>
</dbReference>
<dbReference type="AlphaFoldDB" id="A0A840FSY5"/>
<feature type="domain" description="HTH lysR-type" evidence="5">
    <location>
        <begin position="1"/>
        <end position="58"/>
    </location>
</feature>
<dbReference type="PANTHER" id="PTHR30419">
    <property type="entry name" value="HTH-TYPE TRANSCRIPTIONAL REGULATOR YBHD"/>
    <property type="match status" value="1"/>
</dbReference>
<evidence type="ECO:0000313" key="6">
    <source>
        <dbReference type="EMBL" id="MBB4225726.1"/>
    </source>
</evidence>
<dbReference type="InterPro" id="IPR050950">
    <property type="entry name" value="HTH-type_LysR_regulators"/>
</dbReference>
<keyword evidence="4" id="KW-0804">Transcription</keyword>
<proteinExistence type="inferred from homology"/>
<gene>
    <name evidence="6" type="ORF">GGD71_006539</name>
</gene>
<protein>
    <submittedName>
        <fullName evidence="6">LysR family cyn operon transcriptional activator</fullName>
    </submittedName>
</protein>
<comment type="similarity">
    <text evidence="1">Belongs to the LysR transcriptional regulatory family.</text>
</comment>
<dbReference type="EMBL" id="JACIFZ010000014">
    <property type="protein sequence ID" value="MBB4225726.1"/>
    <property type="molecule type" value="Genomic_DNA"/>
</dbReference>
<dbReference type="PRINTS" id="PR00039">
    <property type="entry name" value="HTHLYSR"/>
</dbReference>
<dbReference type="InterPro" id="IPR005119">
    <property type="entry name" value="LysR_subst-bd"/>
</dbReference>
<dbReference type="GO" id="GO:0005829">
    <property type="term" value="C:cytosol"/>
    <property type="evidence" value="ECO:0007669"/>
    <property type="project" value="TreeGrafter"/>
</dbReference>
<dbReference type="InterPro" id="IPR036388">
    <property type="entry name" value="WH-like_DNA-bd_sf"/>
</dbReference>
<accession>A0A840FSY5</accession>
<dbReference type="SUPFAM" id="SSF46785">
    <property type="entry name" value="Winged helix' DNA-binding domain"/>
    <property type="match status" value="1"/>
</dbReference>
<dbReference type="CDD" id="cd05466">
    <property type="entry name" value="PBP2_LTTR_substrate"/>
    <property type="match status" value="1"/>
</dbReference>
<evidence type="ECO:0000256" key="1">
    <source>
        <dbReference type="ARBA" id="ARBA00009437"/>
    </source>
</evidence>
<dbReference type="Proteomes" id="UP000524450">
    <property type="component" value="Unassembled WGS sequence"/>
</dbReference>
<evidence type="ECO:0000256" key="2">
    <source>
        <dbReference type="ARBA" id="ARBA00023015"/>
    </source>
</evidence>
<comment type="caution">
    <text evidence="6">The sequence shown here is derived from an EMBL/GenBank/DDBJ whole genome shotgun (WGS) entry which is preliminary data.</text>
</comment>
<dbReference type="PROSITE" id="PS50931">
    <property type="entry name" value="HTH_LYSR"/>
    <property type="match status" value="1"/>
</dbReference>
<dbReference type="Gene3D" id="1.10.10.10">
    <property type="entry name" value="Winged helix-like DNA-binding domain superfamily/Winged helix DNA-binding domain"/>
    <property type="match status" value="1"/>
</dbReference>
<dbReference type="Pfam" id="PF03466">
    <property type="entry name" value="LysR_substrate"/>
    <property type="match status" value="1"/>
</dbReference>
<evidence type="ECO:0000259" key="5">
    <source>
        <dbReference type="PROSITE" id="PS50931"/>
    </source>
</evidence>
<evidence type="ECO:0000256" key="3">
    <source>
        <dbReference type="ARBA" id="ARBA00023125"/>
    </source>
</evidence>
<dbReference type="RefSeq" id="WP_184642465.1">
    <property type="nucleotide sequence ID" value="NZ_JACIFZ010000014.1"/>
</dbReference>
<keyword evidence="2" id="KW-0805">Transcription regulation</keyword>
<reference evidence="6 7" key="1">
    <citation type="submission" date="2020-08" db="EMBL/GenBank/DDBJ databases">
        <title>Genomic Encyclopedia of Type Strains, Phase IV (KMG-V): Genome sequencing to study the core and pangenomes of soil and plant-associated prokaryotes.</title>
        <authorList>
            <person name="Whitman W."/>
        </authorList>
    </citation>
    <scope>NUCLEOTIDE SEQUENCE [LARGE SCALE GENOMIC DNA]</scope>
    <source>
        <strain evidence="6 7">34/80</strain>
    </source>
</reference>
<evidence type="ECO:0000256" key="4">
    <source>
        <dbReference type="ARBA" id="ARBA00023163"/>
    </source>
</evidence>
<organism evidence="6 7">
    <name type="scientific">Variovorax guangxiensis</name>
    <dbReference type="NCBI Taxonomy" id="1775474"/>
    <lineage>
        <taxon>Bacteria</taxon>
        <taxon>Pseudomonadati</taxon>
        <taxon>Pseudomonadota</taxon>
        <taxon>Betaproteobacteria</taxon>
        <taxon>Burkholderiales</taxon>
        <taxon>Comamonadaceae</taxon>
        <taxon>Variovorax</taxon>
    </lineage>
</organism>
<dbReference type="SUPFAM" id="SSF53850">
    <property type="entry name" value="Periplasmic binding protein-like II"/>
    <property type="match status" value="1"/>
</dbReference>
<dbReference type="PANTHER" id="PTHR30419:SF8">
    <property type="entry name" value="NITROGEN ASSIMILATION TRANSCRIPTIONAL ACTIVATOR-RELATED"/>
    <property type="match status" value="1"/>
</dbReference>
<keyword evidence="3" id="KW-0238">DNA-binding</keyword>
<name>A0A840FSY5_9BURK</name>
<dbReference type="Gene3D" id="3.40.190.290">
    <property type="match status" value="1"/>
</dbReference>
<sequence length="299" mass="33019">MELRHLRYFSALAGSLNFTRAAERLHVTQSTLSHQIKQLEEELGTLLFDRIGKRVALTEAGEAFLHHATRALREIDRGLGALREDPQTVAGELRIGSTHTFNLGFIPDCIAGFQQRYPGVRVMVDELAADLIAERLQQGTLDMGIAYRPGAPGPLQFEPLYNEEMVLVVAGNHPLARRKRVRMVELHRLPMVLLPVSFVTRQMLDECFRSCGAEPQVVAEINTLAPIMGLVAKTQLAAIVSANAVQPNSGLATVRLESPTPVRTPGMLWSPKARESAPTRAFAAIVRKVAFRTSMLERA</sequence>
<dbReference type="GO" id="GO:0003700">
    <property type="term" value="F:DNA-binding transcription factor activity"/>
    <property type="evidence" value="ECO:0007669"/>
    <property type="project" value="InterPro"/>
</dbReference>